<dbReference type="PANTHER" id="PTHR12991:SF10">
    <property type="entry name" value="GATOR COMPLEX PROTEIN NPRL2"/>
    <property type="match status" value="1"/>
</dbReference>
<evidence type="ECO:0000313" key="3">
    <source>
        <dbReference type="EMBL" id="TBU65591.1"/>
    </source>
</evidence>
<evidence type="ECO:0000256" key="1">
    <source>
        <dbReference type="ARBA" id="ARBA00008433"/>
    </source>
</evidence>
<dbReference type="GO" id="GO:0005096">
    <property type="term" value="F:GTPase activator activity"/>
    <property type="evidence" value="ECO:0007669"/>
    <property type="project" value="TreeGrafter"/>
</dbReference>
<feature type="compositionally biased region" description="Basic and acidic residues" evidence="2">
    <location>
        <begin position="533"/>
        <end position="543"/>
    </location>
</feature>
<dbReference type="GO" id="GO:1990130">
    <property type="term" value="C:GATOR1 complex"/>
    <property type="evidence" value="ECO:0007669"/>
    <property type="project" value="TreeGrafter"/>
</dbReference>
<protein>
    <submittedName>
        <fullName evidence="3">NPR2-domain-containing protein</fullName>
    </submittedName>
</protein>
<dbReference type="STRING" id="114155.A0A4Q9QEJ0"/>
<dbReference type="PANTHER" id="PTHR12991">
    <property type="entry name" value="NITROGEN PERMEASE REGULATOR 2/TUMOR SUPPRESSOR CANDIDATE 4"/>
    <property type="match status" value="1"/>
</dbReference>
<accession>A0A4Q9QEJ0</accession>
<feature type="region of interest" description="Disordered" evidence="2">
    <location>
        <begin position="66"/>
        <end position="108"/>
    </location>
</feature>
<feature type="compositionally biased region" description="Polar residues" evidence="2">
    <location>
        <begin position="79"/>
        <end position="94"/>
    </location>
</feature>
<dbReference type="Pfam" id="PF06218">
    <property type="entry name" value="NPR2"/>
    <property type="match status" value="2"/>
</dbReference>
<dbReference type="GO" id="GO:1904262">
    <property type="term" value="P:negative regulation of TORC1 signaling"/>
    <property type="evidence" value="ECO:0007669"/>
    <property type="project" value="TreeGrafter"/>
</dbReference>
<organism evidence="3 4">
    <name type="scientific">Dichomitus squalens</name>
    <dbReference type="NCBI Taxonomy" id="114155"/>
    <lineage>
        <taxon>Eukaryota</taxon>
        <taxon>Fungi</taxon>
        <taxon>Dikarya</taxon>
        <taxon>Basidiomycota</taxon>
        <taxon>Agaricomycotina</taxon>
        <taxon>Agaricomycetes</taxon>
        <taxon>Polyporales</taxon>
        <taxon>Polyporaceae</taxon>
        <taxon>Dichomitus</taxon>
    </lineage>
</organism>
<feature type="compositionally biased region" description="Low complexity" evidence="2">
    <location>
        <begin position="66"/>
        <end position="78"/>
    </location>
</feature>
<dbReference type="EMBL" id="ML145084">
    <property type="protein sequence ID" value="TBU65591.1"/>
    <property type="molecule type" value="Genomic_DNA"/>
</dbReference>
<dbReference type="GO" id="GO:0005774">
    <property type="term" value="C:vacuolar membrane"/>
    <property type="evidence" value="ECO:0007669"/>
    <property type="project" value="TreeGrafter"/>
</dbReference>
<dbReference type="GO" id="GO:0010508">
    <property type="term" value="P:positive regulation of autophagy"/>
    <property type="evidence" value="ECO:0007669"/>
    <property type="project" value="TreeGrafter"/>
</dbReference>
<keyword evidence="4" id="KW-1185">Reference proteome</keyword>
<dbReference type="Proteomes" id="UP000292082">
    <property type="component" value="Unassembled WGS sequence"/>
</dbReference>
<name>A0A4Q9QEJ0_9APHY</name>
<dbReference type="AlphaFoldDB" id="A0A4Q9QEJ0"/>
<evidence type="ECO:0000313" key="4">
    <source>
        <dbReference type="Proteomes" id="UP000292082"/>
    </source>
</evidence>
<feature type="region of interest" description="Disordered" evidence="2">
    <location>
        <begin position="520"/>
        <end position="547"/>
    </location>
</feature>
<evidence type="ECO:0000256" key="2">
    <source>
        <dbReference type="SAM" id="MobiDB-lite"/>
    </source>
</evidence>
<reference evidence="3 4" key="1">
    <citation type="submission" date="2019-01" db="EMBL/GenBank/DDBJ databases">
        <title>Draft genome sequences of three monokaryotic isolates of the white-rot basidiomycete fungus Dichomitus squalens.</title>
        <authorList>
            <consortium name="DOE Joint Genome Institute"/>
            <person name="Lopez S.C."/>
            <person name="Andreopoulos B."/>
            <person name="Pangilinan J."/>
            <person name="Lipzen A."/>
            <person name="Riley R."/>
            <person name="Ahrendt S."/>
            <person name="Ng V."/>
            <person name="Barry K."/>
            <person name="Daum C."/>
            <person name="Grigoriev I.V."/>
            <person name="Hilden K.S."/>
            <person name="Makela M.R."/>
            <person name="de Vries R.P."/>
        </authorList>
    </citation>
    <scope>NUCLEOTIDE SEQUENCE [LARGE SCALE GENOMIC DNA]</scope>
    <source>
        <strain evidence="3 4">CBS 464.89</strain>
    </source>
</reference>
<proteinExistence type="inferred from homology"/>
<comment type="similarity">
    <text evidence="1">Belongs to the NPR2 family.</text>
</comment>
<dbReference type="InterPro" id="IPR009348">
    <property type="entry name" value="NPR2-like"/>
</dbReference>
<gene>
    <name evidence="3" type="ORF">BD310DRAFT_911646</name>
</gene>
<sequence length="692" mass="76965">MLERNLATRSSDSRSGHRYAYSRTAHEMSSNGASFLPRLESVFYAVFDVEQGPKIVSQVPEALIATSPSSSGHASGTSINTLPSASPADSTPSLTEYDAPSRAPSVLSSPITQRLEMRSLLSPHKSESVANRSLFHFDDISKYVIPPKALCGRLVICATKAHRILGFPVRLDDESYPRNYFLYNVCFVFERTADLSCYEPVARKVSRVLTACEKESGFLSSARSAAPIHAILEQLYEDLNSYSETSIPIDPFNSIELKIFPFYPNPPPVKDWMVPLALINLTGRVEPNWDLTIVKICPFIDGINHVSRIARLANCDLNLTRLAVSHLLYYQVIMMIDIFQYSNMYTLRKSMQWLADEGHIKEECGPYVTKPGWVIPDWPKLLHLYSRFRAGKTVREWMEEYDVHELGMDVRRFTSFGVIKGFLRRVHRWPILLSSPDPPPDRRMSMASLGRKRGKSFASTMTVQMVPATPPSRNELESLRTRGRVFEPQPTIASAGAELVPASSTTSQIASAAAARVFPPRRSSAAESSLEMLRSRESRKPPGDRAYQTMSRLYGGVEAGALRDSTRRNDITTILPSARHAISSSPDGFERVIHAVTGGGSDPLESEQSSGGRSALLVRPRLTREPSQAPALQGPAAQFPPELLSLLDGEHHTDEICTRFEVGWPVLRQWLFAAGGATEGDEEYGNISIIYR</sequence>